<feature type="domain" description="EGF-like" evidence="17">
    <location>
        <begin position="385"/>
        <end position="425"/>
    </location>
</feature>
<accession>A0ABN8M0M6</accession>
<feature type="disulfide bond" evidence="12">
    <location>
        <begin position="1381"/>
        <end position="1398"/>
    </location>
</feature>
<evidence type="ECO:0000313" key="21">
    <source>
        <dbReference type="EMBL" id="CAH3021269.1"/>
    </source>
</evidence>
<evidence type="ECO:0000256" key="6">
    <source>
        <dbReference type="ARBA" id="ARBA00022737"/>
    </source>
</evidence>
<dbReference type="Pfam" id="PF12662">
    <property type="entry name" value="cEGF"/>
    <property type="match status" value="1"/>
</dbReference>
<keyword evidence="8" id="KW-0084">Basement membrane</keyword>
<feature type="chain" id="PRO_5045823259" evidence="15">
    <location>
        <begin position="17"/>
        <end position="2525"/>
    </location>
</feature>
<feature type="domain" description="EGF-like" evidence="17">
    <location>
        <begin position="1372"/>
        <end position="1412"/>
    </location>
</feature>
<feature type="transmembrane region" description="Helical" evidence="14">
    <location>
        <begin position="1021"/>
        <end position="1041"/>
    </location>
</feature>
<evidence type="ECO:0000259" key="17">
    <source>
        <dbReference type="PROSITE" id="PS50026"/>
    </source>
</evidence>
<evidence type="ECO:0000256" key="4">
    <source>
        <dbReference type="ARBA" id="ARBA00022536"/>
    </source>
</evidence>
<dbReference type="PROSITE" id="PS00010">
    <property type="entry name" value="ASX_HYDROXYL"/>
    <property type="match status" value="15"/>
</dbReference>
<dbReference type="PROSITE" id="PS01187">
    <property type="entry name" value="EGF_CA"/>
    <property type="match status" value="13"/>
</dbReference>
<protein>
    <submittedName>
        <fullName evidence="21">Uncharacterized protein</fullName>
    </submittedName>
</protein>
<dbReference type="CDD" id="cd00054">
    <property type="entry name" value="EGF_CA"/>
    <property type="match status" value="14"/>
</dbReference>
<dbReference type="PROSITE" id="PS51220">
    <property type="entry name" value="NIDO"/>
    <property type="match status" value="1"/>
</dbReference>
<comment type="caution">
    <text evidence="21">The sequence shown here is derived from an EMBL/GenBank/DDBJ whole genome shotgun (WGS) entry which is preliminary data.</text>
</comment>
<evidence type="ECO:0000259" key="18">
    <source>
        <dbReference type="PROSITE" id="PS50993"/>
    </source>
</evidence>
<dbReference type="SMART" id="SM00231">
    <property type="entry name" value="FA58C"/>
    <property type="match status" value="1"/>
</dbReference>
<evidence type="ECO:0000256" key="15">
    <source>
        <dbReference type="SAM" id="SignalP"/>
    </source>
</evidence>
<proteinExistence type="predicted"/>
<feature type="domain" description="EGF-like" evidence="17">
    <location>
        <begin position="2026"/>
        <end position="2055"/>
    </location>
</feature>
<dbReference type="PROSITE" id="PS01186">
    <property type="entry name" value="EGF_2"/>
    <property type="match status" value="29"/>
</dbReference>
<dbReference type="PROSITE" id="PS50993">
    <property type="entry name" value="NIDOGEN_G2"/>
    <property type="match status" value="1"/>
</dbReference>
<dbReference type="InterPro" id="IPR024731">
    <property type="entry name" value="NELL2-like_EGF"/>
</dbReference>
<feature type="domain" description="EGF-like" evidence="17">
    <location>
        <begin position="1618"/>
        <end position="1659"/>
    </location>
</feature>
<dbReference type="PROSITE" id="PS01285">
    <property type="entry name" value="FA58C_1"/>
    <property type="match status" value="1"/>
</dbReference>
<keyword evidence="2" id="KW-0964">Secreted</keyword>
<sequence length="2525" mass="277230">MFVVCIFLQILAFARCVSDENFFPFGESAGDLKLPARKHAFGKVLMLNGTYSFYNTGHKQLQVYGDGIITLGKSSLSHTALKHRKFPFPPNTPSVAIFYAPIEVGKLSEVFHRETRNESVLKKATDHVRWSFTREQDFVASTVFIATWKNVIHADNRFPSKSNTFQVVLITDGQRTFSLFNYKDNGLQWIKGYHVQYQGFRFFEAQVGFSAGDKVRSYLLPGSGTRDVKLLATKSNVFYSGQWMFKIGWPNMGALNVEAADSFLQKDLNRPLYFIVDQYFKGCFKVHGYLSSNESEVWRDVSIRSCMILCHERNYRYATLHNGSQCACLNEPEYLQLERLPKEACNIRCAINDEEFCGGRAAASVFWAVGSLILSADERAAELNDVDECVDSISRCHSNASCKNTAPGYCCECNEGYTGNGIVCEKEGENIRFNGRLFGNINGITLTGLLVDLIAITKDGRVYVIIRNPPPGLAHSLKILTPFADAIGWSMSVKNAKGVPNGFSLIGDRFTRNVVISFDTGEVLNLYQSFTGKEARGSFIAFDSAINGTMPVISPNSSVKVNSFKEVFRREDRGRVESDGTVTFEVDGQENEFSVRQNIAFDELDGCESGFYSFDVESRVLLSKYDERQKYSGVAIESSIVNASKPETQGQQGIVSPCGPQKQTCHSQAKCLSDKGKEQCRCNDGFQGDGTRCEESQCSQKCDTDANCKEYLGIWQCVCNPGFKGNGITCEPDGTCAGVQCSEHAQCVYAADNSRKCVCNNGYQGDGQTCAPRDKCEGVTCGANASCDARGNCACDRGFRGNGQRCKDMDECKESLPKCHFDADCMNTEGSYSCLCKSGYFGDGFTCEKAEVNLLCNGQECHSQAQCLNRKCVCNSGYQGDGCYLFLDVNECLGDNDCHTFADCTNTNGSYTCKCQQGYQGNGKECTKVSSGGCGGETCHTYASCIQDPETGKQSCRCRLGFDGDGLECRDLDECRFLSKPCPDNNTECVNSLGSFDCLCKKGFIEINRKCVCKYSDQRSVSLFCLCSTFVHGIISMWAYRKLPLTSPRSINLLRGKEKVEGGYVWVGGVGVCVCVWGLIIEIFFFRGGGGLNCNGVECDTHARCVQSLDNSLQCECDSGWQGDGQNCSDTNECESFNNLCHPLRADCINTDGSYECRCKPGFQGDGFNCTSDGSCDGVQCHDNATCFKPSPERLGLCLCKDGWQGDGRTCNGKLFKAFFISSMCFLIFLDFKHYLFKTVCHHANFPFVSDTDECNSSRNSCDENADCINTVGSYRCQCQLGYQGDGRSCVLENSCGGVRCDSNAECLSSDDGQSCVCRSGWSGDGQTCFDFDECQPFKSSCHFDAECINTDGSYDCRCRPGYLGDGFDCASDGTCEGFTCDDNADCNRTFPSGRRRCLCKAGWQGNGQSCSDLDECQAFPNSCHLNAECLNTQGSYSCRCRPGYQGDGLNCTSDGSCEGVFCDPNADCRRVLPEGVKQCKCREGWRGDGRNCSDVDECQPLKNICHSDAECINNEGSYECRCRPGYQGDGFNCDSDGSCDGIFCDSNAFCKEISVGSQRVCLCNAGFVGNGTHCSDVNECESSSTKCDLNANCFNTPGSFRCRCRFGYQGNGTHCVSDGTCDGVICDQNSTCVPIALGSRDRQCVCLDGWTGDGRSCTDVDECQAVNDTCHRYADCVNTLGSFLCRCQLGYEGSGFECKSDGTCAGVLCHSNATCKNLIQGPTCECNDGYQGSGTECTDIDECQTDDNECHTNADCLNSIGSYTCQCKPGYQGNGVVCESDGTCAGVRCHPDAICDEEALLGPVCVCRPGYKGDGRKCTDIDECSDDENKCHQEAECINTFGSYNCSCKPGFEGDGYNCRPDGTCAGIVCAVDAVCVTTQNSAQVCECKAGFTGNGLDCRDIDECAKLNHKCHRKAKCVNQPGSYLCRCNRGYYGSGFNCSSDGTCEGVVCDYNADCIEVSNDVDPDKECRCKTGFTGNGEICTDIDECEDPTVCPDKADCFNMAGSFMCHCLPGYKMVGQTCKKECKFCLNGGSCTENNTCLCPPGFSGKRCQWHGEASLIYSKGNSIQRLSLPPRPNDVGIIYQRPGAVHVGVDYDCVEQMVYWTEVIKGTIVRAKYDGSDMEVIVNSGKTTSPEGIAVDWLGRNIYWTDSRLDAIQVANLDGSQRKTLISSDLSNPRAIIVDPPNGKMYWADWGRNRPKIEVANMDGSDRRVLVQSPTLKVPNGLTLVQSTNELCYCDAGVKEICCVNLGDLSMRKVVRRALYPFGITSFNRTLFWTDWRRGRIQRMGLSAETRDAPLRSFIGSSGKIFDIKAVQPCEKTALKYENPCDVANDGCSGLCLLKAKSFSCLCPDGLHSIKEGNATKCAEKCDSPLGMENGLIEDKQLSAHSAWDNNDQSYGSSRARLHLNEWPQGWRAQINDPSPWLQIDLLWTHTVTAVATQGYGSKEAKEWVKTYVLLTSRDGKRWYTYREGGRKRVFIGNVDTSSVVQNRLKMPQVTRWVRIVPRSWNNHIGMRVELYGC</sequence>
<dbReference type="InterPro" id="IPR026823">
    <property type="entry name" value="cEGF"/>
</dbReference>
<evidence type="ECO:0000256" key="7">
    <source>
        <dbReference type="ARBA" id="ARBA00022837"/>
    </source>
</evidence>
<feature type="domain" description="NIDO" evidence="20">
    <location>
        <begin position="97"/>
        <end position="250"/>
    </location>
</feature>
<comment type="subcellular location">
    <subcellularLocation>
        <location evidence="1">Secreted</location>
        <location evidence="1">Extracellular space</location>
        <location evidence="1">Extracellular matrix</location>
        <location evidence="1">Basement membrane</location>
    </subcellularLocation>
</comment>
<evidence type="ECO:0000256" key="3">
    <source>
        <dbReference type="ARBA" id="ARBA00022530"/>
    </source>
</evidence>
<keyword evidence="9" id="KW-0130">Cell adhesion</keyword>
<dbReference type="InterPro" id="IPR001881">
    <property type="entry name" value="EGF-like_Ca-bd_dom"/>
</dbReference>
<dbReference type="InterPro" id="IPR000742">
    <property type="entry name" value="EGF"/>
</dbReference>
<feature type="domain" description="EGF-like" evidence="17">
    <location>
        <begin position="1902"/>
        <end position="1942"/>
    </location>
</feature>
<feature type="domain" description="EGF-like" evidence="17">
    <location>
        <begin position="1292"/>
        <end position="1330"/>
    </location>
</feature>
<dbReference type="PANTHER" id="PTHR24039">
    <property type="entry name" value="FIBRILLIN-RELATED"/>
    <property type="match status" value="1"/>
</dbReference>
<feature type="disulfide bond" evidence="12">
    <location>
        <begin position="939"/>
        <end position="956"/>
    </location>
</feature>
<name>A0ABN8M0M6_9CNID</name>
<keyword evidence="10 12" id="KW-1015">Disulfide bond</keyword>
<evidence type="ECO:0000256" key="5">
    <source>
        <dbReference type="ARBA" id="ARBA00022729"/>
    </source>
</evidence>
<dbReference type="EMBL" id="CALNXI010000175">
    <property type="protein sequence ID" value="CAH3021269.1"/>
    <property type="molecule type" value="Genomic_DNA"/>
</dbReference>
<feature type="signal peptide" evidence="15">
    <location>
        <begin position="1"/>
        <end position="16"/>
    </location>
</feature>
<dbReference type="InterPro" id="IPR008979">
    <property type="entry name" value="Galactose-bd-like_sf"/>
</dbReference>
<evidence type="ECO:0000256" key="1">
    <source>
        <dbReference type="ARBA" id="ARBA00004302"/>
    </source>
</evidence>
<keyword evidence="5 15" id="KW-0732">Signal</keyword>
<feature type="domain" description="EGF-like" evidence="17">
    <location>
        <begin position="1331"/>
        <end position="1369"/>
    </location>
</feature>
<dbReference type="PROSITE" id="PS51212">
    <property type="entry name" value="WSC"/>
    <property type="match status" value="1"/>
</dbReference>
<feature type="domain" description="EGF-like" evidence="17">
    <location>
        <begin position="1251"/>
        <end position="1291"/>
    </location>
</feature>
<comment type="caution">
    <text evidence="12">Lacks conserved residue(s) required for the propagation of feature annotation.</text>
</comment>
<keyword evidence="4 12" id="KW-0245">EGF-like domain</keyword>
<dbReference type="InterPro" id="IPR011042">
    <property type="entry name" value="6-blade_b-propeller_TolB-like"/>
</dbReference>
<organism evidence="21 22">
    <name type="scientific">Porites evermanni</name>
    <dbReference type="NCBI Taxonomy" id="104178"/>
    <lineage>
        <taxon>Eukaryota</taxon>
        <taxon>Metazoa</taxon>
        <taxon>Cnidaria</taxon>
        <taxon>Anthozoa</taxon>
        <taxon>Hexacorallia</taxon>
        <taxon>Scleractinia</taxon>
        <taxon>Fungiina</taxon>
        <taxon>Poritidae</taxon>
        <taxon>Porites</taxon>
    </lineage>
</organism>
<keyword evidence="22" id="KW-1185">Reference proteome</keyword>
<evidence type="ECO:0000259" key="19">
    <source>
        <dbReference type="PROSITE" id="PS51212"/>
    </source>
</evidence>
<feature type="domain" description="EGF-like" evidence="17">
    <location>
        <begin position="1986"/>
        <end position="2025"/>
    </location>
</feature>
<dbReference type="PROSITE" id="PS01286">
    <property type="entry name" value="FA58C_2"/>
    <property type="match status" value="1"/>
</dbReference>
<keyword evidence="14" id="KW-0472">Membrane</keyword>
<evidence type="ECO:0000256" key="8">
    <source>
        <dbReference type="ARBA" id="ARBA00022869"/>
    </source>
</evidence>
<feature type="repeat" description="LDL-receptor class B" evidence="13">
    <location>
        <begin position="2103"/>
        <end position="2146"/>
    </location>
</feature>
<feature type="domain" description="EGF-like" evidence="17">
    <location>
        <begin position="654"/>
        <end position="694"/>
    </location>
</feature>
<feature type="domain" description="EGF-like" evidence="17">
    <location>
        <begin position="1577"/>
        <end position="1617"/>
    </location>
</feature>
<dbReference type="InterPro" id="IPR003645">
    <property type="entry name" value="Fol_N"/>
</dbReference>
<dbReference type="SMART" id="SM00181">
    <property type="entry name" value="EGF"/>
    <property type="match status" value="34"/>
</dbReference>
<feature type="domain" description="EGF-like" evidence="17">
    <location>
        <begin position="1536"/>
        <end position="1576"/>
    </location>
</feature>
<keyword evidence="14" id="KW-0812">Transmembrane</keyword>
<feature type="transmembrane region" description="Helical" evidence="14">
    <location>
        <begin position="1062"/>
        <end position="1086"/>
    </location>
</feature>
<dbReference type="Gene3D" id="2.40.155.10">
    <property type="entry name" value="Green fluorescent protein"/>
    <property type="match status" value="1"/>
</dbReference>
<feature type="domain" description="F5/8 type C" evidence="16">
    <location>
        <begin position="2373"/>
        <end position="2525"/>
    </location>
</feature>
<feature type="disulfide bond" evidence="12">
    <location>
        <begin position="1181"/>
        <end position="1198"/>
    </location>
</feature>
<dbReference type="InterPro" id="IPR000152">
    <property type="entry name" value="EGF-type_Asp/Asn_hydroxyl_site"/>
</dbReference>
<dbReference type="InterPro" id="IPR018097">
    <property type="entry name" value="EGF_Ca-bd_CS"/>
</dbReference>
<dbReference type="InterPro" id="IPR006605">
    <property type="entry name" value="G2_nidogen/fibulin_G2F"/>
</dbReference>
<reference evidence="21 22" key="1">
    <citation type="submission" date="2022-05" db="EMBL/GenBank/DDBJ databases">
        <authorList>
            <consortium name="Genoscope - CEA"/>
            <person name="William W."/>
        </authorList>
    </citation>
    <scope>NUCLEOTIDE SEQUENCE [LARGE SCALE GENOMIC DNA]</scope>
</reference>
<dbReference type="PROSITE" id="PS00022">
    <property type="entry name" value="EGF_1"/>
    <property type="match status" value="1"/>
</dbReference>
<dbReference type="Pfam" id="PF06119">
    <property type="entry name" value="NIDO"/>
    <property type="match status" value="1"/>
</dbReference>
<dbReference type="PROSITE" id="PS50022">
    <property type="entry name" value="FA58C_3"/>
    <property type="match status" value="1"/>
</dbReference>
<keyword evidence="3" id="KW-0272">Extracellular matrix</keyword>
<evidence type="ECO:0000256" key="9">
    <source>
        <dbReference type="ARBA" id="ARBA00022889"/>
    </source>
</evidence>
<feature type="domain" description="EGF-like" evidence="17">
    <location>
        <begin position="1740"/>
        <end position="1780"/>
    </location>
</feature>
<dbReference type="SUPFAM" id="SSF63825">
    <property type="entry name" value="YWTD domain"/>
    <property type="match status" value="1"/>
</dbReference>
<dbReference type="InterPro" id="IPR003886">
    <property type="entry name" value="NIDO_dom"/>
</dbReference>
<dbReference type="SMART" id="SM00682">
    <property type="entry name" value="G2F"/>
    <property type="match status" value="1"/>
</dbReference>
<dbReference type="Pfam" id="PF00058">
    <property type="entry name" value="Ldl_recept_b"/>
    <property type="match status" value="2"/>
</dbReference>
<dbReference type="Pfam" id="PF12947">
    <property type="entry name" value="EGF_3"/>
    <property type="match status" value="11"/>
</dbReference>
<feature type="domain" description="EGF-like" evidence="17">
    <location>
        <begin position="1943"/>
        <end position="1985"/>
    </location>
</feature>
<feature type="domain" description="EGF-like" evidence="17">
    <location>
        <begin position="1090"/>
        <end position="1129"/>
    </location>
</feature>
<feature type="disulfide bond" evidence="12">
    <location>
        <begin position="1545"/>
        <end position="1562"/>
    </location>
</feature>
<feature type="repeat" description="LDL-receptor class B" evidence="13">
    <location>
        <begin position="2147"/>
        <end position="2189"/>
    </location>
</feature>
<dbReference type="CDD" id="cd00057">
    <property type="entry name" value="FA58C"/>
    <property type="match status" value="1"/>
</dbReference>
<feature type="domain" description="EGF-like" evidence="17">
    <location>
        <begin position="808"/>
        <end position="848"/>
    </location>
</feature>
<dbReference type="SMART" id="SM00274">
    <property type="entry name" value="FOLN"/>
    <property type="match status" value="7"/>
</dbReference>
<dbReference type="SUPFAM" id="SSF54511">
    <property type="entry name" value="GFP-like"/>
    <property type="match status" value="1"/>
</dbReference>
<dbReference type="PROSITE" id="PS50026">
    <property type="entry name" value="EGF_3"/>
    <property type="match status" value="31"/>
</dbReference>
<feature type="domain" description="EGF-like" evidence="17">
    <location>
        <begin position="1172"/>
        <end position="1212"/>
    </location>
</feature>
<feature type="domain" description="EGF-like" evidence="17">
    <location>
        <begin position="1781"/>
        <end position="1820"/>
    </location>
</feature>
<dbReference type="InterPro" id="IPR000421">
    <property type="entry name" value="FA58C"/>
</dbReference>
<dbReference type="InterPro" id="IPR009030">
    <property type="entry name" value="Growth_fac_rcpt_cys_sf"/>
</dbReference>
<keyword evidence="11" id="KW-0325">Glycoprotein</keyword>
<feature type="domain" description="EGF-like" evidence="17">
    <location>
        <begin position="1660"/>
        <end position="1698"/>
    </location>
</feature>
<dbReference type="InterPro" id="IPR002889">
    <property type="entry name" value="WSC_carb-bd"/>
</dbReference>
<dbReference type="PROSITE" id="PS51120">
    <property type="entry name" value="LDLRB"/>
    <property type="match status" value="3"/>
</dbReference>
<feature type="domain" description="EGF-like" evidence="17">
    <location>
        <begin position="930"/>
        <end position="970"/>
    </location>
</feature>
<keyword evidence="7" id="KW-0106">Calcium</keyword>
<feature type="domain" description="EGF-like" evidence="17">
    <location>
        <begin position="1413"/>
        <end position="1453"/>
    </location>
</feature>
<dbReference type="SMART" id="SM00179">
    <property type="entry name" value="EGF_CA"/>
    <property type="match status" value="18"/>
</dbReference>
<dbReference type="Pfam" id="PF07474">
    <property type="entry name" value="G2F"/>
    <property type="match status" value="1"/>
</dbReference>
<feature type="disulfide bond" evidence="12">
    <location>
        <begin position="2045"/>
        <end position="2054"/>
    </location>
</feature>
<feature type="disulfide bond" evidence="12">
    <location>
        <begin position="1463"/>
        <end position="1480"/>
    </location>
</feature>
<gene>
    <name evidence="21" type="ORF">PEVE_00010577</name>
</gene>
<dbReference type="InterPro" id="IPR049883">
    <property type="entry name" value="NOTCH1_EGF-like"/>
</dbReference>
<dbReference type="InterPro" id="IPR000033">
    <property type="entry name" value="LDLR_classB_rpt"/>
</dbReference>
<dbReference type="Gene3D" id="2.120.10.30">
    <property type="entry name" value="TolB, C-terminal domain"/>
    <property type="match status" value="1"/>
</dbReference>
<dbReference type="SUPFAM" id="SSF49785">
    <property type="entry name" value="Galactose-binding domain-like"/>
    <property type="match status" value="1"/>
</dbReference>
<dbReference type="Gene3D" id="2.60.120.260">
    <property type="entry name" value="Galactose-binding domain-like"/>
    <property type="match status" value="1"/>
</dbReference>
<evidence type="ECO:0000256" key="2">
    <source>
        <dbReference type="ARBA" id="ARBA00022525"/>
    </source>
</evidence>
<dbReference type="SMART" id="SM00135">
    <property type="entry name" value="LY"/>
    <property type="match status" value="5"/>
</dbReference>
<dbReference type="InterPro" id="IPR013032">
    <property type="entry name" value="EGF-like_CS"/>
</dbReference>
<dbReference type="SUPFAM" id="SSF57184">
    <property type="entry name" value="Growth factor receptor domain"/>
    <property type="match status" value="3"/>
</dbReference>
<feature type="domain" description="WSC" evidence="19">
    <location>
        <begin position="277"/>
        <end position="369"/>
    </location>
</feature>
<feature type="domain" description="EGF-like" evidence="17">
    <location>
        <begin position="1862"/>
        <end position="1901"/>
    </location>
</feature>
<feature type="repeat" description="LDL-receptor class B" evidence="13">
    <location>
        <begin position="2190"/>
        <end position="2235"/>
    </location>
</feature>
<evidence type="ECO:0000259" key="20">
    <source>
        <dbReference type="PROSITE" id="PS51220"/>
    </source>
</evidence>
<evidence type="ECO:0000256" key="14">
    <source>
        <dbReference type="SAM" id="Phobius"/>
    </source>
</evidence>
<dbReference type="Pfam" id="PF12661">
    <property type="entry name" value="hEGF"/>
    <property type="match status" value="1"/>
</dbReference>
<dbReference type="InterPro" id="IPR009017">
    <property type="entry name" value="GFP"/>
</dbReference>
<feature type="domain" description="EGF-like" evidence="17">
    <location>
        <begin position="888"/>
        <end position="927"/>
    </location>
</feature>
<feature type="domain" description="EGF-like" evidence="17">
    <location>
        <begin position="971"/>
        <end position="1012"/>
    </location>
</feature>
<dbReference type="SUPFAM" id="SSF57196">
    <property type="entry name" value="EGF/Laminin"/>
    <property type="match status" value="11"/>
</dbReference>
<feature type="domain" description="EGF-like" evidence="17">
    <location>
        <begin position="1701"/>
        <end position="1739"/>
    </location>
</feature>
<dbReference type="Gene3D" id="2.10.25.10">
    <property type="entry name" value="Laminin"/>
    <property type="match status" value="31"/>
</dbReference>
<feature type="domain" description="EGF-like" evidence="17">
    <location>
        <begin position="1495"/>
        <end position="1535"/>
    </location>
</feature>
<dbReference type="Proteomes" id="UP001159427">
    <property type="component" value="Unassembled WGS sequence"/>
</dbReference>
<feature type="domain" description="EGF-like" evidence="17">
    <location>
        <begin position="1130"/>
        <end position="1171"/>
    </location>
</feature>
<feature type="domain" description="EGF-like" evidence="17">
    <location>
        <begin position="732"/>
        <end position="771"/>
    </location>
</feature>
<evidence type="ECO:0000256" key="11">
    <source>
        <dbReference type="ARBA" id="ARBA00023180"/>
    </source>
</evidence>
<evidence type="ECO:0000256" key="10">
    <source>
        <dbReference type="ARBA" id="ARBA00023157"/>
    </source>
</evidence>
<feature type="domain" description="EGF-like" evidence="17">
    <location>
        <begin position="1454"/>
        <end position="1494"/>
    </location>
</feature>
<dbReference type="Pfam" id="PF00754">
    <property type="entry name" value="F5_F8_type_C"/>
    <property type="match status" value="1"/>
</dbReference>
<dbReference type="Pfam" id="PF07645">
    <property type="entry name" value="EGF_CA"/>
    <property type="match status" value="6"/>
</dbReference>
<keyword evidence="14" id="KW-1133">Transmembrane helix</keyword>
<feature type="domain" description="Nidogen G2 beta-barrel" evidence="18">
    <location>
        <begin position="429"/>
        <end position="650"/>
    </location>
</feature>
<evidence type="ECO:0000256" key="13">
    <source>
        <dbReference type="PROSITE-ProRule" id="PRU00461"/>
    </source>
</evidence>
<evidence type="ECO:0000313" key="22">
    <source>
        <dbReference type="Proteomes" id="UP001159427"/>
    </source>
</evidence>
<keyword evidence="6" id="KW-0677">Repeat</keyword>
<feature type="domain" description="EGF-like" evidence="17">
    <location>
        <begin position="1821"/>
        <end position="1861"/>
    </location>
</feature>
<feature type="domain" description="EGF-like" evidence="17">
    <location>
        <begin position="772"/>
        <end position="807"/>
    </location>
</feature>
<evidence type="ECO:0000256" key="12">
    <source>
        <dbReference type="PROSITE-ProRule" id="PRU00076"/>
    </source>
</evidence>
<dbReference type="SMART" id="SM00539">
    <property type="entry name" value="NIDO"/>
    <property type="match status" value="1"/>
</dbReference>
<evidence type="ECO:0000259" key="16">
    <source>
        <dbReference type="PROSITE" id="PS50022"/>
    </source>
</evidence>